<dbReference type="Gene3D" id="3.30.1490.100">
    <property type="entry name" value="DNA polymerase, Y-family, little finger domain"/>
    <property type="match status" value="1"/>
</dbReference>
<dbReference type="EMBL" id="DVFI01000010">
    <property type="protein sequence ID" value="HIQ62097.1"/>
    <property type="molecule type" value="Genomic_DNA"/>
</dbReference>
<evidence type="ECO:0000256" key="2">
    <source>
        <dbReference type="HAMAP-Rule" id="MF_01113"/>
    </source>
</evidence>
<dbReference type="PROSITE" id="PS50173">
    <property type="entry name" value="UMUC"/>
    <property type="match status" value="1"/>
</dbReference>
<name>A0A9D0YUB5_9FIRM</name>
<dbReference type="SUPFAM" id="SSF100879">
    <property type="entry name" value="Lesion bypass DNA polymerase (Y-family), little finger domain"/>
    <property type="match status" value="1"/>
</dbReference>
<feature type="binding site" evidence="2">
    <location>
        <position position="104"/>
    </location>
    <ligand>
        <name>Mg(2+)</name>
        <dbReference type="ChEBI" id="CHEBI:18420"/>
    </ligand>
</feature>
<dbReference type="HAMAP" id="MF_01113">
    <property type="entry name" value="DNApol_IV"/>
    <property type="match status" value="1"/>
</dbReference>
<dbReference type="GO" id="GO:0006281">
    <property type="term" value="P:DNA repair"/>
    <property type="evidence" value="ECO:0007669"/>
    <property type="project" value="UniProtKB-UniRule"/>
</dbReference>
<comment type="subcellular location">
    <subcellularLocation>
        <location evidence="2">Cytoplasm</location>
    </subcellularLocation>
</comment>
<sequence>MRTILHSDLNAFYASVECLYRPEIRDKPVAVCGDPQARHGIVLTKNEHAKRYGVRTGEAVWQARQKCPGLVVVPPNGRNYQRFSRWVRDIYAEYTDRVEPFGLDEAWLDVTGQDGARLADELRRRIREEFGITASVGVADNKIFAKLGSDMKKPDATTVITRENFREKVWPLPVGDLLYVGPATRRKLTQRNLLTIGDVACCDVAVLRGALGKAGEMLHTFANGEDRSPVARIGEAEPVKSIGNSTTPPRDLRCDEDAKYMLTLLAESVGARLREQGFCCRVVQISVRDCELFTFERQARLEQDTDLTQEIAACALALFRRNYRWERPVRSVGVRVTELSDRRNGEQVSLFDAPKREAQRSLEKAVDGLRARFGEQCVQRGMLLCDPTLTGAKSEETYVHRALGWVWR</sequence>
<accession>A0A9D0YUB5</accession>
<feature type="active site" evidence="2">
    <location>
        <position position="105"/>
    </location>
</feature>
<comment type="cofactor">
    <cofactor evidence="2">
        <name>Mg(2+)</name>
        <dbReference type="ChEBI" id="CHEBI:18420"/>
    </cofactor>
    <text evidence="2">Binds 2 magnesium ions per subunit.</text>
</comment>
<dbReference type="GO" id="GO:0003684">
    <property type="term" value="F:damaged DNA binding"/>
    <property type="evidence" value="ECO:0007669"/>
    <property type="project" value="InterPro"/>
</dbReference>
<dbReference type="GO" id="GO:0006261">
    <property type="term" value="P:DNA-templated DNA replication"/>
    <property type="evidence" value="ECO:0007669"/>
    <property type="project" value="UniProtKB-UniRule"/>
</dbReference>
<evidence type="ECO:0000256" key="1">
    <source>
        <dbReference type="ARBA" id="ARBA00010945"/>
    </source>
</evidence>
<dbReference type="EC" id="2.7.7.7" evidence="2"/>
<comment type="subunit">
    <text evidence="2">Monomer.</text>
</comment>
<comment type="function">
    <text evidence="2">Poorly processive, error-prone DNA polymerase involved in untargeted mutagenesis. Copies undamaged DNA at stalled replication forks, which arise in vivo from mismatched or misaligned primer ends. These misaligned primers can be extended by PolIV. Exhibits no 3'-5' exonuclease (proofreading) activity. May be involved in translesional synthesis, in conjunction with the beta clamp from PolIII.</text>
</comment>
<comment type="similarity">
    <text evidence="1 2">Belongs to the DNA polymerase type-Y family.</text>
</comment>
<keyword evidence="2" id="KW-0460">Magnesium</keyword>
<dbReference type="Pfam" id="PF00817">
    <property type="entry name" value="IMS"/>
    <property type="match status" value="1"/>
</dbReference>
<reference evidence="4" key="2">
    <citation type="journal article" date="2021" name="PeerJ">
        <title>Extensive microbial diversity within the chicken gut microbiome revealed by metagenomics and culture.</title>
        <authorList>
            <person name="Gilroy R."/>
            <person name="Ravi A."/>
            <person name="Getino M."/>
            <person name="Pursley I."/>
            <person name="Horton D.L."/>
            <person name="Alikhan N.F."/>
            <person name="Baker D."/>
            <person name="Gharbi K."/>
            <person name="Hall N."/>
            <person name="Watson M."/>
            <person name="Adriaenssens E.M."/>
            <person name="Foster-Nyarko E."/>
            <person name="Jarju S."/>
            <person name="Secka A."/>
            <person name="Antonio M."/>
            <person name="Oren A."/>
            <person name="Chaudhuri R.R."/>
            <person name="La Ragione R."/>
            <person name="Hildebrand F."/>
            <person name="Pallen M.J."/>
        </authorList>
    </citation>
    <scope>NUCLEOTIDE SEQUENCE</scope>
    <source>
        <strain evidence="4">ChiHile30-977</strain>
    </source>
</reference>
<dbReference type="InterPro" id="IPR022880">
    <property type="entry name" value="DNApol_IV"/>
</dbReference>
<dbReference type="GO" id="GO:0042276">
    <property type="term" value="P:error-prone translesion synthesis"/>
    <property type="evidence" value="ECO:0007669"/>
    <property type="project" value="TreeGrafter"/>
</dbReference>
<feature type="binding site" evidence="2">
    <location>
        <position position="8"/>
    </location>
    <ligand>
        <name>Mg(2+)</name>
        <dbReference type="ChEBI" id="CHEBI:18420"/>
    </ligand>
</feature>
<dbReference type="Proteomes" id="UP000886819">
    <property type="component" value="Unassembled WGS sequence"/>
</dbReference>
<dbReference type="Pfam" id="PF11799">
    <property type="entry name" value="IMS_C"/>
    <property type="match status" value="1"/>
</dbReference>
<dbReference type="Gene3D" id="3.40.1170.60">
    <property type="match status" value="1"/>
</dbReference>
<dbReference type="InterPro" id="IPR043502">
    <property type="entry name" value="DNA/RNA_pol_sf"/>
</dbReference>
<dbReference type="InterPro" id="IPR001126">
    <property type="entry name" value="UmuC"/>
</dbReference>
<dbReference type="Gene3D" id="3.30.70.270">
    <property type="match status" value="1"/>
</dbReference>
<dbReference type="GO" id="GO:0003887">
    <property type="term" value="F:DNA-directed DNA polymerase activity"/>
    <property type="evidence" value="ECO:0007669"/>
    <property type="project" value="UniProtKB-UniRule"/>
</dbReference>
<proteinExistence type="inferred from homology"/>
<organism evidence="4 5">
    <name type="scientific">Candidatus Avichristensenella intestinipullorum</name>
    <dbReference type="NCBI Taxonomy" id="2840693"/>
    <lineage>
        <taxon>Bacteria</taxon>
        <taxon>Bacillati</taxon>
        <taxon>Bacillota</taxon>
        <taxon>Clostridia</taxon>
        <taxon>Candidatus Avichristensenella</taxon>
    </lineage>
</organism>
<evidence type="ECO:0000313" key="5">
    <source>
        <dbReference type="Proteomes" id="UP000886819"/>
    </source>
</evidence>
<dbReference type="InterPro" id="IPR050116">
    <property type="entry name" value="DNA_polymerase-Y"/>
</dbReference>
<gene>
    <name evidence="2" type="primary">dinB</name>
    <name evidence="4" type="ORF">IAA66_00745</name>
</gene>
<keyword evidence="2" id="KW-0515">Mutator protein</keyword>
<keyword evidence="2" id="KW-0239">DNA-directed DNA polymerase</keyword>
<dbReference type="GO" id="GO:0009432">
    <property type="term" value="P:SOS response"/>
    <property type="evidence" value="ECO:0007669"/>
    <property type="project" value="TreeGrafter"/>
</dbReference>
<reference evidence="4" key="1">
    <citation type="submission" date="2020-10" db="EMBL/GenBank/DDBJ databases">
        <authorList>
            <person name="Gilroy R."/>
        </authorList>
    </citation>
    <scope>NUCLEOTIDE SEQUENCE</scope>
    <source>
        <strain evidence="4">ChiHile30-977</strain>
    </source>
</reference>
<feature type="domain" description="UmuC" evidence="3">
    <location>
        <begin position="4"/>
        <end position="181"/>
    </location>
</feature>
<keyword evidence="2" id="KW-0227">DNA damage</keyword>
<dbReference type="CDD" id="cd03586">
    <property type="entry name" value="PolY_Pol_IV_kappa"/>
    <property type="match status" value="1"/>
</dbReference>
<dbReference type="Gene3D" id="1.10.150.20">
    <property type="entry name" value="5' to 3' exonuclease, C-terminal subdomain"/>
    <property type="match status" value="1"/>
</dbReference>
<dbReference type="PANTHER" id="PTHR11076:SF33">
    <property type="entry name" value="DNA POLYMERASE KAPPA"/>
    <property type="match status" value="1"/>
</dbReference>
<keyword evidence="2" id="KW-0808">Transferase</keyword>
<dbReference type="InterPro" id="IPR036775">
    <property type="entry name" value="DNA_pol_Y-fam_lit_finger_sf"/>
</dbReference>
<keyword evidence="2" id="KW-0234">DNA repair</keyword>
<keyword evidence="2" id="KW-0235">DNA replication</keyword>
<dbReference type="SUPFAM" id="SSF56672">
    <property type="entry name" value="DNA/RNA polymerases"/>
    <property type="match status" value="1"/>
</dbReference>
<keyword evidence="2" id="KW-0479">Metal-binding</keyword>
<dbReference type="InterPro" id="IPR017961">
    <property type="entry name" value="DNA_pol_Y-fam_little_finger"/>
</dbReference>
<evidence type="ECO:0000259" key="3">
    <source>
        <dbReference type="PROSITE" id="PS50173"/>
    </source>
</evidence>
<comment type="catalytic activity">
    <reaction evidence="2">
        <text>DNA(n) + a 2'-deoxyribonucleoside 5'-triphosphate = DNA(n+1) + diphosphate</text>
        <dbReference type="Rhea" id="RHEA:22508"/>
        <dbReference type="Rhea" id="RHEA-COMP:17339"/>
        <dbReference type="Rhea" id="RHEA-COMP:17340"/>
        <dbReference type="ChEBI" id="CHEBI:33019"/>
        <dbReference type="ChEBI" id="CHEBI:61560"/>
        <dbReference type="ChEBI" id="CHEBI:173112"/>
        <dbReference type="EC" id="2.7.7.7"/>
    </reaction>
</comment>
<dbReference type="PANTHER" id="PTHR11076">
    <property type="entry name" value="DNA REPAIR POLYMERASE UMUC / TRANSFERASE FAMILY MEMBER"/>
    <property type="match status" value="1"/>
</dbReference>
<keyword evidence="2" id="KW-0963">Cytoplasm</keyword>
<keyword evidence="2" id="KW-0548">Nucleotidyltransferase</keyword>
<dbReference type="GO" id="GO:0000287">
    <property type="term" value="F:magnesium ion binding"/>
    <property type="evidence" value="ECO:0007669"/>
    <property type="project" value="UniProtKB-UniRule"/>
</dbReference>
<dbReference type="AlphaFoldDB" id="A0A9D0YUB5"/>
<keyword evidence="2" id="KW-0238">DNA-binding</keyword>
<feature type="site" description="Substrate discrimination" evidence="2">
    <location>
        <position position="13"/>
    </location>
</feature>
<comment type="caution">
    <text evidence="4">The sequence shown here is derived from an EMBL/GenBank/DDBJ whole genome shotgun (WGS) entry which is preliminary data.</text>
</comment>
<protein>
    <recommendedName>
        <fullName evidence="2">DNA polymerase IV</fullName>
        <shortName evidence="2">Pol IV</shortName>
        <ecNumber evidence="2">2.7.7.7</ecNumber>
    </recommendedName>
</protein>
<dbReference type="GO" id="GO:0005829">
    <property type="term" value="C:cytosol"/>
    <property type="evidence" value="ECO:0007669"/>
    <property type="project" value="TreeGrafter"/>
</dbReference>
<dbReference type="InterPro" id="IPR043128">
    <property type="entry name" value="Rev_trsase/Diguanyl_cyclase"/>
</dbReference>
<evidence type="ECO:0000313" key="4">
    <source>
        <dbReference type="EMBL" id="HIQ62097.1"/>
    </source>
</evidence>